<protein>
    <submittedName>
        <fullName evidence="3">PorT family protein</fullName>
    </submittedName>
</protein>
<dbReference type="Pfam" id="PF13568">
    <property type="entry name" value="OMP_b-brl_2"/>
    <property type="match status" value="1"/>
</dbReference>
<name>A0A9X1QKA1_9BACT</name>
<dbReference type="RefSeq" id="WP_235164316.1">
    <property type="nucleotide sequence ID" value="NZ_CP098805.1"/>
</dbReference>
<evidence type="ECO:0000313" key="4">
    <source>
        <dbReference type="EMBL" id="USJ31256.1"/>
    </source>
</evidence>
<keyword evidence="5" id="KW-1185">Reference proteome</keyword>
<sequence length="243" mass="26200">MKKQLILTAVFFAFFQIAARAQNDMSIFIGGGGGGNLSTYSYTADYADTYTSSSAKPGLNGGFVFGMEFGKMAIVSGVNFIQKGTKAETDNYRIENDYVGFVKARENTSFISIPLLFRYRILGEKIGLVASAGPSFNVAVSGNSRLELEVAGVGSRSQSGDINFGSGINDTYKRFQPGFMLGPGMLMPVGEKGKLAVNMLFDLGFDAVNKRNATARGINGKVMNVSAILNVTYTHHFVFGDKY</sequence>
<dbReference type="InterPro" id="IPR025665">
    <property type="entry name" value="Beta-barrel_OMP_2"/>
</dbReference>
<feature type="chain" id="PRO_5040971333" evidence="1">
    <location>
        <begin position="22"/>
        <end position="243"/>
    </location>
</feature>
<dbReference type="Proteomes" id="UP001139411">
    <property type="component" value="Unassembled WGS sequence"/>
</dbReference>
<organism evidence="3 6">
    <name type="scientific">Dyadobacter chenhuakuii</name>
    <dbReference type="NCBI Taxonomy" id="2909339"/>
    <lineage>
        <taxon>Bacteria</taxon>
        <taxon>Pseudomonadati</taxon>
        <taxon>Bacteroidota</taxon>
        <taxon>Cytophagia</taxon>
        <taxon>Cytophagales</taxon>
        <taxon>Spirosomataceae</taxon>
        <taxon>Dyadobacter</taxon>
    </lineage>
</organism>
<evidence type="ECO:0000313" key="5">
    <source>
        <dbReference type="Proteomes" id="UP001055420"/>
    </source>
</evidence>
<evidence type="ECO:0000313" key="6">
    <source>
        <dbReference type="Proteomes" id="UP001139411"/>
    </source>
</evidence>
<evidence type="ECO:0000259" key="2">
    <source>
        <dbReference type="Pfam" id="PF13568"/>
    </source>
</evidence>
<keyword evidence="1" id="KW-0732">Signal</keyword>
<proteinExistence type="predicted"/>
<gene>
    <name evidence="3" type="ORF">L0661_23105</name>
    <name evidence="4" type="ORF">NFI80_00660</name>
</gene>
<dbReference type="AlphaFoldDB" id="A0A9X1QKA1"/>
<reference evidence="3" key="1">
    <citation type="submission" date="2022-01" db="EMBL/GenBank/DDBJ databases">
        <title>Novel species in genus Dyadobacter.</title>
        <authorList>
            <person name="Ma C."/>
        </authorList>
    </citation>
    <scope>NUCLEOTIDE SEQUENCE</scope>
    <source>
        <strain evidence="4">CY22</strain>
        <strain evidence="3">CY357</strain>
    </source>
</reference>
<dbReference type="Proteomes" id="UP001055420">
    <property type="component" value="Chromosome"/>
</dbReference>
<dbReference type="EMBL" id="JAKFFV010000018">
    <property type="protein sequence ID" value="MCF2501229.1"/>
    <property type="molecule type" value="Genomic_DNA"/>
</dbReference>
<accession>A0A9X1QKA1</accession>
<feature type="domain" description="Outer membrane protein beta-barrel" evidence="2">
    <location>
        <begin position="21"/>
        <end position="205"/>
    </location>
</feature>
<dbReference type="EMBL" id="CP098805">
    <property type="protein sequence ID" value="USJ31256.1"/>
    <property type="molecule type" value="Genomic_DNA"/>
</dbReference>
<feature type="signal peptide" evidence="1">
    <location>
        <begin position="1"/>
        <end position="21"/>
    </location>
</feature>
<evidence type="ECO:0000256" key="1">
    <source>
        <dbReference type="SAM" id="SignalP"/>
    </source>
</evidence>
<evidence type="ECO:0000313" key="3">
    <source>
        <dbReference type="EMBL" id="MCF2501229.1"/>
    </source>
</evidence>